<accession>A0A2K2FNE4</accession>
<dbReference type="SUPFAM" id="SSF51261">
    <property type="entry name" value="Duplicated hybrid motif"/>
    <property type="match status" value="1"/>
</dbReference>
<dbReference type="GO" id="GO:0004222">
    <property type="term" value="F:metalloendopeptidase activity"/>
    <property type="evidence" value="ECO:0007669"/>
    <property type="project" value="TreeGrafter"/>
</dbReference>
<dbReference type="Proteomes" id="UP000236151">
    <property type="component" value="Unassembled WGS sequence"/>
</dbReference>
<organism evidence="2 3">
    <name type="scientific">Clostridium thermosuccinogenes</name>
    <dbReference type="NCBI Taxonomy" id="84032"/>
    <lineage>
        <taxon>Bacteria</taxon>
        <taxon>Bacillati</taxon>
        <taxon>Bacillota</taxon>
        <taxon>Clostridia</taxon>
        <taxon>Eubacteriales</taxon>
        <taxon>Clostridiaceae</taxon>
        <taxon>Clostridium</taxon>
    </lineage>
</organism>
<proteinExistence type="predicted"/>
<dbReference type="PANTHER" id="PTHR21666">
    <property type="entry name" value="PEPTIDASE-RELATED"/>
    <property type="match status" value="1"/>
</dbReference>
<evidence type="ECO:0000259" key="1">
    <source>
        <dbReference type="Pfam" id="PF01551"/>
    </source>
</evidence>
<keyword evidence="3" id="KW-1185">Reference proteome</keyword>
<dbReference type="KEGG" id="cthd:CDO33_17065"/>
<evidence type="ECO:0000313" key="3">
    <source>
        <dbReference type="Proteomes" id="UP000236151"/>
    </source>
</evidence>
<gene>
    <name evidence="2" type="ORF">CDQ84_01080</name>
</gene>
<name>A0A2K2FNE4_9CLOT</name>
<dbReference type="Gene3D" id="2.70.70.10">
    <property type="entry name" value="Glucose Permease (Domain IIA)"/>
    <property type="match status" value="1"/>
</dbReference>
<dbReference type="EMBL" id="NIOJ01000001">
    <property type="protein sequence ID" value="PNU01629.1"/>
    <property type="molecule type" value="Genomic_DNA"/>
</dbReference>
<feature type="domain" description="M23ase beta-sheet core" evidence="1">
    <location>
        <begin position="206"/>
        <end position="304"/>
    </location>
</feature>
<sequence length="325" mass="35342">MSTIKSNCTAYYGPHEARYVAAESLATGTVVTALSKETYATSKGSEVWVFIEWGSAGSKKRGYVKSDWLNITENISTKSPYTESGTGARWVKLNISPTVYRGPDSVSTTTNTQYSSAGSLNAKEQVTYLNEKVNNWALIEYSTSNGKMKRAYVNADNLTGTISSISIASPGIAYTVRDRTIPGHLPYGGGSLNQGFNDTNTTIYKGHLGYDIGAPNDFIKPLFEGTYVSNKTSNSGGNGRTITLKHVVNNETFFTTYCHMASVESFTNGQKVFPTTILGMMGGSGNGKDDYYNPHLHLALYTGKAQDSPYGYCDETAKKHSLRLL</sequence>
<dbReference type="CDD" id="cd12797">
    <property type="entry name" value="M23_peptidase"/>
    <property type="match status" value="1"/>
</dbReference>
<comment type="caution">
    <text evidence="2">The sequence shown here is derived from an EMBL/GenBank/DDBJ whole genome shotgun (WGS) entry which is preliminary data.</text>
</comment>
<dbReference type="InterPro" id="IPR050570">
    <property type="entry name" value="Cell_wall_metabolism_enzyme"/>
</dbReference>
<dbReference type="InterPro" id="IPR016047">
    <property type="entry name" value="M23ase_b-sheet_dom"/>
</dbReference>
<dbReference type="PANTHER" id="PTHR21666:SF270">
    <property type="entry name" value="MUREIN HYDROLASE ACTIVATOR ENVC"/>
    <property type="match status" value="1"/>
</dbReference>
<dbReference type="Pfam" id="PF01551">
    <property type="entry name" value="Peptidase_M23"/>
    <property type="match status" value="1"/>
</dbReference>
<dbReference type="RefSeq" id="WP_103079858.1">
    <property type="nucleotide sequence ID" value="NZ_CP021850.1"/>
</dbReference>
<reference evidence="2 3" key="1">
    <citation type="submission" date="2017-06" db="EMBL/GenBank/DDBJ databases">
        <title>Investigating the central metabolism of Clostridium thermosuccinogenes.</title>
        <authorList>
            <person name="Koendjbiharie J.G."/>
            <person name="van Kranenburg R."/>
        </authorList>
    </citation>
    <scope>NUCLEOTIDE SEQUENCE [LARGE SCALE GENOMIC DNA]</scope>
    <source>
        <strain evidence="2 3">DSM 5806</strain>
    </source>
</reference>
<dbReference type="InterPro" id="IPR011055">
    <property type="entry name" value="Dup_hybrid_motif"/>
</dbReference>
<protein>
    <recommendedName>
        <fullName evidence="1">M23ase beta-sheet core domain-containing protein</fullName>
    </recommendedName>
</protein>
<evidence type="ECO:0000313" key="2">
    <source>
        <dbReference type="EMBL" id="PNU01629.1"/>
    </source>
</evidence>
<dbReference type="AlphaFoldDB" id="A0A2K2FNE4"/>
<dbReference type="OrthoDB" id="5489603at2"/>